<comment type="caution">
    <text evidence="1">The sequence shown here is derived from an EMBL/GenBank/DDBJ whole genome shotgun (WGS) entry which is preliminary data.</text>
</comment>
<reference evidence="1" key="1">
    <citation type="submission" date="2016-10" db="EMBL/GenBank/DDBJ databases">
        <title>Sequence of Gallionella enrichment culture.</title>
        <authorList>
            <person name="Poehlein A."/>
            <person name="Muehling M."/>
            <person name="Daniel R."/>
        </authorList>
    </citation>
    <scope>NUCLEOTIDE SEQUENCE</scope>
</reference>
<dbReference type="EMBL" id="MLJW01003782">
    <property type="protein sequence ID" value="OIQ71322.1"/>
    <property type="molecule type" value="Genomic_DNA"/>
</dbReference>
<dbReference type="AlphaFoldDB" id="A0A1J5PJF7"/>
<organism evidence="1">
    <name type="scientific">mine drainage metagenome</name>
    <dbReference type="NCBI Taxonomy" id="410659"/>
    <lineage>
        <taxon>unclassified sequences</taxon>
        <taxon>metagenomes</taxon>
        <taxon>ecological metagenomes</taxon>
    </lineage>
</organism>
<proteinExistence type="predicted"/>
<name>A0A1J5PJF7_9ZZZZ</name>
<gene>
    <name evidence="1" type="ORF">GALL_470620</name>
</gene>
<evidence type="ECO:0000313" key="1">
    <source>
        <dbReference type="EMBL" id="OIQ71322.1"/>
    </source>
</evidence>
<accession>A0A1J5PJF7</accession>
<protein>
    <submittedName>
        <fullName evidence="1">Uncharacterized protein</fullName>
    </submittedName>
</protein>
<sequence>MRCLTTLLSLSCSVRSCRSFHIRYFVNEKMPRWTCSRTSHFGISRTASLNDCNILATSAPWASFGIESSPAMRSSKLLFKSWSSVGLMMASSSWRLNLKPLRTDWRWSETGTRRMGARCVVSAFSASVHRSKPMAKYSVLAPPSSRPVRAALKIASRFPSSASCWTFARSSLLASASSAISSTGVRPTRLV</sequence>